<sequence>MQEYKNIILVSHCLLNELAVVKNDAGRKDNLSLIKNLMKMNVGIFQLPCPENRMYGPNRWGSVYEQFDNNFYRQTSRELLNPIVDEISDYIKDGVNFLGVIGIDGSPSCGIGLTCKSEEFKGEISGIKDIAHCVNSVEMTDDKGVFMEELEKLFENKKIDAKFYGYNDENVDEITEKIEESIENNAY</sequence>
<name>A0A6N3D9Y7_FINMA</name>
<organism evidence="1">
    <name type="scientific">Finegoldia magna</name>
    <name type="common">Peptostreptococcus magnus</name>
    <dbReference type="NCBI Taxonomy" id="1260"/>
    <lineage>
        <taxon>Bacteria</taxon>
        <taxon>Bacillati</taxon>
        <taxon>Bacillota</taxon>
        <taxon>Tissierellia</taxon>
        <taxon>Tissierellales</taxon>
        <taxon>Peptoniphilaceae</taxon>
        <taxon>Finegoldia</taxon>
    </lineage>
</organism>
<gene>
    <name evidence="1" type="ORF">FMLFYP121_01639</name>
</gene>
<proteinExistence type="predicted"/>
<evidence type="ECO:0000313" key="1">
    <source>
        <dbReference type="EMBL" id="VYU22313.1"/>
    </source>
</evidence>
<dbReference type="InterPro" id="IPR054648">
    <property type="entry name" value="TudS-rel"/>
</dbReference>
<dbReference type="EMBL" id="CACRTP010000022">
    <property type="protein sequence ID" value="VYU22313.1"/>
    <property type="molecule type" value="Genomic_DNA"/>
</dbReference>
<dbReference type="NCBIfam" id="NF045597">
    <property type="entry name" value="TudS_rel_CD3072"/>
    <property type="match status" value="1"/>
</dbReference>
<reference evidence="1" key="1">
    <citation type="submission" date="2019-11" db="EMBL/GenBank/DDBJ databases">
        <authorList>
            <person name="Feng L."/>
        </authorList>
    </citation>
    <scope>NUCLEOTIDE SEQUENCE</scope>
    <source>
        <strain evidence="1">FmagnaLFYP121</strain>
    </source>
</reference>
<dbReference type="RefSeq" id="WP_156850212.1">
    <property type="nucleotide sequence ID" value="NZ_CACRTP010000022.1"/>
</dbReference>
<dbReference type="AlphaFoldDB" id="A0A6N3D9Y7"/>
<evidence type="ECO:0008006" key="2">
    <source>
        <dbReference type="Google" id="ProtNLM"/>
    </source>
</evidence>
<protein>
    <recommendedName>
        <fullName evidence="2">DUF523 domain-containing protein</fullName>
    </recommendedName>
</protein>
<accession>A0A6N3D9Y7</accession>